<dbReference type="GO" id="GO:0004364">
    <property type="term" value="F:glutathione transferase activity"/>
    <property type="evidence" value="ECO:0007669"/>
    <property type="project" value="UniProtKB-EC"/>
</dbReference>
<evidence type="ECO:0000313" key="9">
    <source>
        <dbReference type="Proteomes" id="UP000663879"/>
    </source>
</evidence>
<evidence type="ECO:0000256" key="3">
    <source>
        <dbReference type="ARBA" id="ARBA00047960"/>
    </source>
</evidence>
<evidence type="ECO:0000256" key="1">
    <source>
        <dbReference type="ARBA" id="ARBA00012452"/>
    </source>
</evidence>
<dbReference type="SFLD" id="SFLDG01205">
    <property type="entry name" value="AMPS.1"/>
    <property type="match status" value="1"/>
</dbReference>
<dbReference type="PROSITE" id="PS50405">
    <property type="entry name" value="GST_CTER"/>
    <property type="match status" value="1"/>
</dbReference>
<dbReference type="InterPro" id="IPR010987">
    <property type="entry name" value="Glutathione-S-Trfase_C-like"/>
</dbReference>
<dbReference type="PANTHER" id="PTHR11571">
    <property type="entry name" value="GLUTATHIONE S-TRANSFERASE"/>
    <property type="match status" value="1"/>
</dbReference>
<dbReference type="PANTHER" id="PTHR11571:SF224">
    <property type="entry name" value="HEMATOPOIETIC PROSTAGLANDIN D SYNTHASE"/>
    <property type="match status" value="1"/>
</dbReference>
<dbReference type="Gene3D" id="1.20.1050.10">
    <property type="match status" value="1"/>
</dbReference>
<evidence type="ECO:0000256" key="5">
    <source>
        <dbReference type="SAM" id="SignalP"/>
    </source>
</evidence>
<keyword evidence="9" id="KW-1185">Reference proteome</keyword>
<keyword evidence="5" id="KW-0732">Signal</keyword>
<dbReference type="InterPro" id="IPR004046">
    <property type="entry name" value="GST_C"/>
</dbReference>
<dbReference type="Gene3D" id="3.40.30.10">
    <property type="entry name" value="Glutaredoxin"/>
    <property type="match status" value="1"/>
</dbReference>
<dbReference type="AlphaFoldDB" id="A0A813PRU1"/>
<comment type="catalytic activity">
    <reaction evidence="3">
        <text>RX + glutathione = an S-substituted glutathione + a halide anion + H(+)</text>
        <dbReference type="Rhea" id="RHEA:16437"/>
        <dbReference type="ChEBI" id="CHEBI:15378"/>
        <dbReference type="ChEBI" id="CHEBI:16042"/>
        <dbReference type="ChEBI" id="CHEBI:17792"/>
        <dbReference type="ChEBI" id="CHEBI:57925"/>
        <dbReference type="ChEBI" id="CHEBI:90779"/>
        <dbReference type="EC" id="2.5.1.18"/>
    </reaction>
</comment>
<dbReference type="InterPro" id="IPR036282">
    <property type="entry name" value="Glutathione-S-Trfase_C_sf"/>
</dbReference>
<evidence type="ECO:0000313" key="8">
    <source>
        <dbReference type="EMBL" id="CAF0756845.1"/>
    </source>
</evidence>
<dbReference type="SFLD" id="SFLDS00019">
    <property type="entry name" value="Glutathione_Transferase_(cytos"/>
    <property type="match status" value="1"/>
</dbReference>
<reference evidence="8" key="1">
    <citation type="submission" date="2021-02" db="EMBL/GenBank/DDBJ databases">
        <authorList>
            <person name="Nowell W R."/>
        </authorList>
    </citation>
    <scope>NUCLEOTIDE SEQUENCE</scope>
    <source>
        <strain evidence="8">Ploen Becks lab</strain>
    </source>
</reference>
<evidence type="ECO:0000259" key="6">
    <source>
        <dbReference type="PROSITE" id="PS50404"/>
    </source>
</evidence>
<dbReference type="SUPFAM" id="SSF47616">
    <property type="entry name" value="GST C-terminal domain-like"/>
    <property type="match status" value="1"/>
</dbReference>
<dbReference type="Pfam" id="PF14497">
    <property type="entry name" value="GST_C_3"/>
    <property type="match status" value="1"/>
</dbReference>
<dbReference type="EC" id="2.5.1.18" evidence="1"/>
<feature type="chain" id="PRO_5032622653" description="glutathione transferase" evidence="5">
    <location>
        <begin position="22"/>
        <end position="235"/>
    </location>
</feature>
<dbReference type="Pfam" id="PF02798">
    <property type="entry name" value="GST_N"/>
    <property type="match status" value="1"/>
</dbReference>
<gene>
    <name evidence="8" type="ORF">OXX778_LOCUS4216</name>
</gene>
<dbReference type="FunFam" id="3.40.30.10:FF:000035">
    <property type="entry name" value="hematopoietic prostaglandin D synthase"/>
    <property type="match status" value="1"/>
</dbReference>
<dbReference type="OrthoDB" id="414243at2759"/>
<dbReference type="InterPro" id="IPR036249">
    <property type="entry name" value="Thioredoxin-like_sf"/>
</dbReference>
<dbReference type="CDD" id="cd03039">
    <property type="entry name" value="GST_N_Sigma_like"/>
    <property type="match status" value="1"/>
</dbReference>
<evidence type="ECO:0000256" key="4">
    <source>
        <dbReference type="ARBA" id="ARBA00049616"/>
    </source>
</evidence>
<keyword evidence="2" id="KW-0808">Transferase</keyword>
<dbReference type="SFLD" id="SFLDG00363">
    <property type="entry name" value="AMPS_(cytGST):_Alpha-__Mu-__Pi"/>
    <property type="match status" value="1"/>
</dbReference>
<dbReference type="GO" id="GO:0006749">
    <property type="term" value="P:glutathione metabolic process"/>
    <property type="evidence" value="ECO:0007669"/>
    <property type="project" value="TreeGrafter"/>
</dbReference>
<evidence type="ECO:0000259" key="7">
    <source>
        <dbReference type="PROSITE" id="PS50405"/>
    </source>
</evidence>
<sequence length="235" mass="27283">MKLSTCFIVLALILNVQYICAFNIFENFQNIFNRVKPTYKFTYFDIKLRGEFIRFILSFSGVEFEDNRIRAEDWLSLKPNTPFGQLPVLEIKSGSQVTEISQSQAIARYLASQFGLDGRNNLENALIDMYGAQMGDLFNAFASANNNNQTENLFNTTWPQNFKFFEDRLTKNGNGFLVGRRLSWADIYLSQLTDFLPESKPEFLNRYPLIKSLDQRVRSIPRIAKWIRNRPVTAL</sequence>
<protein>
    <recommendedName>
        <fullName evidence="1">glutathione transferase</fullName>
        <ecNumber evidence="1">2.5.1.18</ecNumber>
    </recommendedName>
</protein>
<proteinExistence type="predicted"/>
<comment type="caution">
    <text evidence="8">The sequence shown here is derived from an EMBL/GenBank/DDBJ whole genome shotgun (WGS) entry which is preliminary data.</text>
</comment>
<dbReference type="Proteomes" id="UP000663879">
    <property type="component" value="Unassembled WGS sequence"/>
</dbReference>
<dbReference type="InterPro" id="IPR004045">
    <property type="entry name" value="Glutathione_S-Trfase_N"/>
</dbReference>
<dbReference type="SUPFAM" id="SSF52833">
    <property type="entry name" value="Thioredoxin-like"/>
    <property type="match status" value="1"/>
</dbReference>
<dbReference type="PROSITE" id="PS50404">
    <property type="entry name" value="GST_NTER"/>
    <property type="match status" value="1"/>
</dbReference>
<feature type="domain" description="GST C-terminal" evidence="7">
    <location>
        <begin position="120"/>
        <end position="235"/>
    </location>
</feature>
<feature type="domain" description="GST N-terminal" evidence="6">
    <location>
        <begin position="37"/>
        <end position="118"/>
    </location>
</feature>
<feature type="signal peptide" evidence="5">
    <location>
        <begin position="1"/>
        <end position="21"/>
    </location>
</feature>
<dbReference type="InterPro" id="IPR050213">
    <property type="entry name" value="GST_superfamily"/>
</dbReference>
<accession>A0A813PRU1</accession>
<name>A0A813PRU1_9BILA</name>
<comment type="function">
    <text evidence="4">S-crystallins are structural components of squids and octopi eye lens. Contains relatively little if any GST activity.</text>
</comment>
<organism evidence="8 9">
    <name type="scientific">Brachionus calyciflorus</name>
    <dbReference type="NCBI Taxonomy" id="104777"/>
    <lineage>
        <taxon>Eukaryota</taxon>
        <taxon>Metazoa</taxon>
        <taxon>Spiralia</taxon>
        <taxon>Gnathifera</taxon>
        <taxon>Rotifera</taxon>
        <taxon>Eurotatoria</taxon>
        <taxon>Monogononta</taxon>
        <taxon>Pseudotrocha</taxon>
        <taxon>Ploima</taxon>
        <taxon>Brachionidae</taxon>
        <taxon>Brachionus</taxon>
    </lineage>
</organism>
<dbReference type="EMBL" id="CAJNOC010000406">
    <property type="protein sequence ID" value="CAF0756845.1"/>
    <property type="molecule type" value="Genomic_DNA"/>
</dbReference>
<dbReference type="InterPro" id="IPR040079">
    <property type="entry name" value="Glutathione_S-Trfase"/>
</dbReference>
<evidence type="ECO:0000256" key="2">
    <source>
        <dbReference type="ARBA" id="ARBA00022679"/>
    </source>
</evidence>